<feature type="signal peptide" evidence="2">
    <location>
        <begin position="1"/>
        <end position="21"/>
    </location>
</feature>
<sequence>MFKKALIIGAISSIASFSVTAEEAALSYTHAGIGYETGDIADIDFSGFGIYGSKALNESFFLTGSYLSIESDDQYTDGPVTDDIEATGFNFGVGFHTPINSTVDFVSTLSYSDVEVEFADESEDGNGYILAAGVRALPSDVLELSAFIDYADIEDSSETGYSLGARYFTTPDISLGLGYGSSDDFDAITFDVRFDM</sequence>
<reference evidence="4" key="1">
    <citation type="submission" date="2022-08" db="EMBL/GenBank/DDBJ databases">
        <title>Catabolic pathway analysis in culturable SAR92 clade bacteria reveals their overlooked roles in DMSP degradation in coastal seas.</title>
        <authorList>
            <person name="He X."/>
            <person name="Zhang X."/>
            <person name="Zhang Y."/>
        </authorList>
    </citation>
    <scope>NUCLEOTIDE SEQUENCE</scope>
    <source>
        <strain evidence="4">H455</strain>
    </source>
</reference>
<gene>
    <name evidence="4" type="ORF">NYF23_11800</name>
</gene>
<keyword evidence="1 2" id="KW-0732">Signal</keyword>
<evidence type="ECO:0000256" key="1">
    <source>
        <dbReference type="ARBA" id="ARBA00022729"/>
    </source>
</evidence>
<evidence type="ECO:0000256" key="2">
    <source>
        <dbReference type="SAM" id="SignalP"/>
    </source>
</evidence>
<protein>
    <submittedName>
        <fullName evidence="4">Porin family protein</fullName>
    </submittedName>
</protein>
<organism evidence="4 5">
    <name type="scientific">SAR92 clade bacterium H455</name>
    <dbReference type="NCBI Taxonomy" id="2974818"/>
    <lineage>
        <taxon>Bacteria</taxon>
        <taxon>Pseudomonadati</taxon>
        <taxon>Pseudomonadota</taxon>
        <taxon>Gammaproteobacteria</taxon>
        <taxon>Cellvibrionales</taxon>
        <taxon>Porticoccaceae</taxon>
        <taxon>SAR92 clade</taxon>
    </lineage>
</organism>
<keyword evidence="5" id="KW-1185">Reference proteome</keyword>
<feature type="chain" id="PRO_5045071494" evidence="2">
    <location>
        <begin position="22"/>
        <end position="196"/>
    </location>
</feature>
<proteinExistence type="predicted"/>
<evidence type="ECO:0000259" key="3">
    <source>
        <dbReference type="Pfam" id="PF13505"/>
    </source>
</evidence>
<dbReference type="InterPro" id="IPR027385">
    <property type="entry name" value="Beta-barrel_OMP"/>
</dbReference>
<evidence type="ECO:0000313" key="5">
    <source>
        <dbReference type="Proteomes" id="UP001059934"/>
    </source>
</evidence>
<accession>A0ABY5TLF7</accession>
<feature type="domain" description="Outer membrane protein beta-barrel" evidence="3">
    <location>
        <begin position="15"/>
        <end position="180"/>
    </location>
</feature>
<dbReference type="Proteomes" id="UP001059934">
    <property type="component" value="Chromosome"/>
</dbReference>
<dbReference type="EMBL" id="CP103416">
    <property type="protein sequence ID" value="UVW34688.1"/>
    <property type="molecule type" value="Genomic_DNA"/>
</dbReference>
<dbReference type="InterPro" id="IPR011250">
    <property type="entry name" value="OMP/PagP_B-barrel"/>
</dbReference>
<dbReference type="Pfam" id="PF13505">
    <property type="entry name" value="OMP_b-brl"/>
    <property type="match status" value="1"/>
</dbReference>
<evidence type="ECO:0000313" key="4">
    <source>
        <dbReference type="EMBL" id="UVW34688.1"/>
    </source>
</evidence>
<dbReference type="SUPFAM" id="SSF56925">
    <property type="entry name" value="OMPA-like"/>
    <property type="match status" value="1"/>
</dbReference>
<name>A0ABY5TLF7_9GAMM</name>